<name>A0A1L9PNJ1_ASPVE</name>
<dbReference type="GeneID" id="63723781"/>
<gene>
    <name evidence="1" type="ORF">ASPVEDRAFT_151652</name>
</gene>
<dbReference type="Proteomes" id="UP000184073">
    <property type="component" value="Unassembled WGS sequence"/>
</dbReference>
<dbReference type="STRING" id="1036611.A0A1L9PNJ1"/>
<dbReference type="AlphaFoldDB" id="A0A1L9PNJ1"/>
<evidence type="ECO:0000313" key="1">
    <source>
        <dbReference type="EMBL" id="OJJ03088.1"/>
    </source>
</evidence>
<dbReference type="VEuPathDB" id="FungiDB:ASPVEDRAFT_151652"/>
<dbReference type="RefSeq" id="XP_040668850.1">
    <property type="nucleotide sequence ID" value="XM_040808270.1"/>
</dbReference>
<accession>A0A1L9PNJ1</accession>
<protein>
    <submittedName>
        <fullName evidence="1">Uncharacterized protein</fullName>
    </submittedName>
</protein>
<keyword evidence="2" id="KW-1185">Reference proteome</keyword>
<dbReference type="EMBL" id="KV878130">
    <property type="protein sequence ID" value="OJJ03088.1"/>
    <property type="molecule type" value="Genomic_DNA"/>
</dbReference>
<reference evidence="2" key="1">
    <citation type="journal article" date="2017" name="Genome Biol.">
        <title>Comparative genomics reveals high biological diversity and specific adaptations in the industrially and medically important fungal genus Aspergillus.</title>
        <authorList>
            <person name="de Vries R.P."/>
            <person name="Riley R."/>
            <person name="Wiebenga A."/>
            <person name="Aguilar-Osorio G."/>
            <person name="Amillis S."/>
            <person name="Uchima C.A."/>
            <person name="Anderluh G."/>
            <person name="Asadollahi M."/>
            <person name="Askin M."/>
            <person name="Barry K."/>
            <person name="Battaglia E."/>
            <person name="Bayram O."/>
            <person name="Benocci T."/>
            <person name="Braus-Stromeyer S.A."/>
            <person name="Caldana C."/>
            <person name="Canovas D."/>
            <person name="Cerqueira G.C."/>
            <person name="Chen F."/>
            <person name="Chen W."/>
            <person name="Choi C."/>
            <person name="Clum A."/>
            <person name="Dos Santos R.A."/>
            <person name="Damasio A.R."/>
            <person name="Diallinas G."/>
            <person name="Emri T."/>
            <person name="Fekete E."/>
            <person name="Flipphi M."/>
            <person name="Freyberg S."/>
            <person name="Gallo A."/>
            <person name="Gournas C."/>
            <person name="Habgood R."/>
            <person name="Hainaut M."/>
            <person name="Harispe M.L."/>
            <person name="Henrissat B."/>
            <person name="Hilden K.S."/>
            <person name="Hope R."/>
            <person name="Hossain A."/>
            <person name="Karabika E."/>
            <person name="Karaffa L."/>
            <person name="Karanyi Z."/>
            <person name="Krasevec N."/>
            <person name="Kuo A."/>
            <person name="Kusch H."/>
            <person name="LaButti K."/>
            <person name="Lagendijk E.L."/>
            <person name="Lapidus A."/>
            <person name="Levasseur A."/>
            <person name="Lindquist E."/>
            <person name="Lipzen A."/>
            <person name="Logrieco A.F."/>
            <person name="MacCabe A."/>
            <person name="Maekelae M.R."/>
            <person name="Malavazi I."/>
            <person name="Melin P."/>
            <person name="Meyer V."/>
            <person name="Mielnichuk N."/>
            <person name="Miskei M."/>
            <person name="Molnar A.P."/>
            <person name="Mule G."/>
            <person name="Ngan C.Y."/>
            <person name="Orejas M."/>
            <person name="Orosz E."/>
            <person name="Ouedraogo J.P."/>
            <person name="Overkamp K.M."/>
            <person name="Park H.-S."/>
            <person name="Perrone G."/>
            <person name="Piumi F."/>
            <person name="Punt P.J."/>
            <person name="Ram A.F."/>
            <person name="Ramon A."/>
            <person name="Rauscher S."/>
            <person name="Record E."/>
            <person name="Riano-Pachon D.M."/>
            <person name="Robert V."/>
            <person name="Roehrig J."/>
            <person name="Ruller R."/>
            <person name="Salamov A."/>
            <person name="Salih N.S."/>
            <person name="Samson R.A."/>
            <person name="Sandor E."/>
            <person name="Sanguinetti M."/>
            <person name="Schuetze T."/>
            <person name="Sepcic K."/>
            <person name="Shelest E."/>
            <person name="Sherlock G."/>
            <person name="Sophianopoulou V."/>
            <person name="Squina F.M."/>
            <person name="Sun H."/>
            <person name="Susca A."/>
            <person name="Todd R.B."/>
            <person name="Tsang A."/>
            <person name="Unkles S.E."/>
            <person name="van de Wiele N."/>
            <person name="van Rossen-Uffink D."/>
            <person name="Oliveira J.V."/>
            <person name="Vesth T.C."/>
            <person name="Visser J."/>
            <person name="Yu J.-H."/>
            <person name="Zhou M."/>
            <person name="Andersen M.R."/>
            <person name="Archer D.B."/>
            <person name="Baker S.E."/>
            <person name="Benoit I."/>
            <person name="Brakhage A.A."/>
            <person name="Braus G.H."/>
            <person name="Fischer R."/>
            <person name="Frisvad J.C."/>
            <person name="Goldman G.H."/>
            <person name="Houbraken J."/>
            <person name="Oakley B."/>
            <person name="Pocsi I."/>
            <person name="Scazzocchio C."/>
            <person name="Seiboth B."/>
            <person name="vanKuyk P.A."/>
            <person name="Wortman J."/>
            <person name="Dyer P.S."/>
            <person name="Grigoriev I.V."/>
        </authorList>
    </citation>
    <scope>NUCLEOTIDE SEQUENCE [LARGE SCALE GENOMIC DNA]</scope>
    <source>
        <strain evidence="2">CBS 583.65</strain>
    </source>
</reference>
<dbReference type="OrthoDB" id="3798541at2759"/>
<organism evidence="1 2">
    <name type="scientific">Aspergillus versicolor CBS 583.65</name>
    <dbReference type="NCBI Taxonomy" id="1036611"/>
    <lineage>
        <taxon>Eukaryota</taxon>
        <taxon>Fungi</taxon>
        <taxon>Dikarya</taxon>
        <taxon>Ascomycota</taxon>
        <taxon>Pezizomycotina</taxon>
        <taxon>Eurotiomycetes</taxon>
        <taxon>Eurotiomycetidae</taxon>
        <taxon>Eurotiales</taxon>
        <taxon>Aspergillaceae</taxon>
        <taxon>Aspergillus</taxon>
        <taxon>Aspergillus subgen. Nidulantes</taxon>
    </lineage>
</organism>
<evidence type="ECO:0000313" key="2">
    <source>
        <dbReference type="Proteomes" id="UP000184073"/>
    </source>
</evidence>
<proteinExistence type="predicted"/>
<sequence length="245" mass="24342">MGHHIHSGLARAHSMELLDLWVTSTRRSRETLEISRRGRSSGLDVYKAVLDPLSLPLLDKLPILSNLGELLSGLPVVSNAGDLNNALGGKLGDLGSDSSLPLDGLLGGLTGSGASTPSTPAPSVGGGKLLQDLAPELNDILVITGPNAKSLLLQLSPEVTALVSGLGLPGLGVPLGGVVASASSVGDLVTALGPQVEGLVTVVAQGVGALLIQLSPEVAALVSGLGLPTVGVPVGTVLATVGTNL</sequence>